<dbReference type="RefSeq" id="WP_346823325.1">
    <property type="nucleotide sequence ID" value="NZ_JBDKWZ010000014.1"/>
</dbReference>
<dbReference type="EMBL" id="JBDKWZ010000014">
    <property type="protein sequence ID" value="MEN7550542.1"/>
    <property type="molecule type" value="Genomic_DNA"/>
</dbReference>
<evidence type="ECO:0000313" key="1">
    <source>
        <dbReference type="EMBL" id="MEN7550542.1"/>
    </source>
</evidence>
<gene>
    <name evidence="1" type="ORF">AAG747_21660</name>
</gene>
<protein>
    <submittedName>
        <fullName evidence="1">Uncharacterized protein</fullName>
    </submittedName>
</protein>
<sequence length="410" mass="45296">MPTIKQDSLKLNTKLFGDPVGDPASWAPRLDEKKHSFSKSYLPDTSAWKAPKSKLWSDESLEWGIGRYEYLQGKEGSLGKARFPENLSLSSWKPESLSGLGQKGVPGFDIGKLAKKQAVPTVPGMGIDSLKEHWENKLPGKETIKPQGLSQQLETATDSLEVVAQAKGQREKINNWVEEGKKTTSLLEEKDIREEALGKVKEMDKLKQAKDKLPALPTPGRIDPTQVQQYVPETEVPMKVKEVKKKGETGYKEFVLKKKQLLSLPDKTFFDLIGGISTGEKLSFHLSPHFGWKAGKRFSLGGGFTLQYTGDKSAPVSLVFGLKTLAKYALKPDRFYLRAETVSLLPEVSYWGEAEESVKQAGHTALLGATYEVALSKLLSVTMSLLYNVNEDLPAPALQSPLIGRLGLKI</sequence>
<name>A0AAW9S059_9BACT</name>
<dbReference type="Proteomes" id="UP001403385">
    <property type="component" value="Unassembled WGS sequence"/>
</dbReference>
<proteinExistence type="predicted"/>
<accession>A0AAW9S059</accession>
<reference evidence="1 2" key="1">
    <citation type="submission" date="2024-04" db="EMBL/GenBank/DDBJ databases">
        <title>Novel genus in family Flammeovirgaceae.</title>
        <authorList>
            <person name="Nguyen T.H."/>
            <person name="Vuong T.Q."/>
            <person name="Le H."/>
            <person name="Kim S.-G."/>
        </authorList>
    </citation>
    <scope>NUCLEOTIDE SEQUENCE [LARGE SCALE GENOMIC DNA]</scope>
    <source>
        <strain evidence="1 2">JCM 23209</strain>
    </source>
</reference>
<keyword evidence="2" id="KW-1185">Reference proteome</keyword>
<organism evidence="1 2">
    <name type="scientific">Rapidithrix thailandica</name>
    <dbReference type="NCBI Taxonomy" id="413964"/>
    <lineage>
        <taxon>Bacteria</taxon>
        <taxon>Pseudomonadati</taxon>
        <taxon>Bacteroidota</taxon>
        <taxon>Cytophagia</taxon>
        <taxon>Cytophagales</taxon>
        <taxon>Flammeovirgaceae</taxon>
        <taxon>Rapidithrix</taxon>
    </lineage>
</organism>
<comment type="caution">
    <text evidence="1">The sequence shown here is derived from an EMBL/GenBank/DDBJ whole genome shotgun (WGS) entry which is preliminary data.</text>
</comment>
<dbReference type="AlphaFoldDB" id="A0AAW9S059"/>
<evidence type="ECO:0000313" key="2">
    <source>
        <dbReference type="Proteomes" id="UP001403385"/>
    </source>
</evidence>